<comment type="caution">
    <text evidence="1">The sequence shown here is derived from an EMBL/GenBank/DDBJ whole genome shotgun (WGS) entry which is preliminary data.</text>
</comment>
<protein>
    <submittedName>
        <fullName evidence="1">20485_t:CDS:1</fullName>
    </submittedName>
</protein>
<gene>
    <name evidence="1" type="ORF">RPERSI_LOCUS24967</name>
</gene>
<proteinExistence type="predicted"/>
<feature type="non-terminal residue" evidence="1">
    <location>
        <position position="1"/>
    </location>
</feature>
<evidence type="ECO:0000313" key="2">
    <source>
        <dbReference type="Proteomes" id="UP000789920"/>
    </source>
</evidence>
<name>A0ACA9RZE6_9GLOM</name>
<keyword evidence="2" id="KW-1185">Reference proteome</keyword>
<dbReference type="Proteomes" id="UP000789920">
    <property type="component" value="Unassembled WGS sequence"/>
</dbReference>
<organism evidence="1 2">
    <name type="scientific">Racocetra persica</name>
    <dbReference type="NCBI Taxonomy" id="160502"/>
    <lineage>
        <taxon>Eukaryota</taxon>
        <taxon>Fungi</taxon>
        <taxon>Fungi incertae sedis</taxon>
        <taxon>Mucoromycota</taxon>
        <taxon>Glomeromycotina</taxon>
        <taxon>Glomeromycetes</taxon>
        <taxon>Diversisporales</taxon>
        <taxon>Gigasporaceae</taxon>
        <taxon>Racocetra</taxon>
    </lineage>
</organism>
<feature type="non-terminal residue" evidence="1">
    <location>
        <position position="58"/>
    </location>
</feature>
<dbReference type="EMBL" id="CAJVQC010081344">
    <property type="protein sequence ID" value="CAG8818706.1"/>
    <property type="molecule type" value="Genomic_DNA"/>
</dbReference>
<sequence length="58" mass="6542">IRVLYIKLILQQVKNLRITSGLKPGHKLCIPALLPLRPKRALLMCGRKSIKGNKPDVQ</sequence>
<reference evidence="1" key="1">
    <citation type="submission" date="2021-06" db="EMBL/GenBank/DDBJ databases">
        <authorList>
            <person name="Kallberg Y."/>
            <person name="Tangrot J."/>
            <person name="Rosling A."/>
        </authorList>
    </citation>
    <scope>NUCLEOTIDE SEQUENCE</scope>
    <source>
        <strain evidence="1">MA461A</strain>
    </source>
</reference>
<accession>A0ACA9RZE6</accession>
<evidence type="ECO:0000313" key="1">
    <source>
        <dbReference type="EMBL" id="CAG8818706.1"/>
    </source>
</evidence>